<sequence length="268" mass="29396" precursor="true">MFSRLTLLGLTLCVFSGCHSCGPRCNSCGPTMGYPQSQVYSTPQMMVPNSVQPAVPSGGVPANGGSNAPPYQPPVTNSPSTSGENLAPDYGDPPVDTDIDPNYNVPAESLGANDQSNDFQLSSSRTSELDFEEDEFVEPITVQPASSLGNLDDNRPKAVSSRPNPYLYDRDTDDFNGDGVEDTYEWLRGTVDFDAQRREWQITYNPDPTDRDDKYGGTFTLSNDEGLYKLGLIPDDVVLIDGRVDIENVNHQGKPTYRVENVKRLEPE</sequence>
<evidence type="ECO:0000256" key="1">
    <source>
        <dbReference type="SAM" id="MobiDB-lite"/>
    </source>
</evidence>
<evidence type="ECO:0000256" key="2">
    <source>
        <dbReference type="SAM" id="SignalP"/>
    </source>
</evidence>
<protein>
    <submittedName>
        <fullName evidence="3">Uncharacterized protein</fullName>
    </submittedName>
</protein>
<keyword evidence="4" id="KW-1185">Reference proteome</keyword>
<dbReference type="RefSeq" id="WP_145378202.1">
    <property type="nucleotide sequence ID" value="NZ_CP036276.1"/>
</dbReference>
<feature type="compositionally biased region" description="Polar residues" evidence="1">
    <location>
        <begin position="74"/>
        <end position="84"/>
    </location>
</feature>
<proteinExistence type="predicted"/>
<gene>
    <name evidence="3" type="ORF">Mal52_41600</name>
</gene>
<feature type="region of interest" description="Disordered" evidence="1">
    <location>
        <begin position="50"/>
        <end position="174"/>
    </location>
</feature>
<dbReference type="PROSITE" id="PS51257">
    <property type="entry name" value="PROKAR_LIPOPROTEIN"/>
    <property type="match status" value="1"/>
</dbReference>
<feature type="signal peptide" evidence="2">
    <location>
        <begin position="1"/>
        <end position="20"/>
    </location>
</feature>
<evidence type="ECO:0000313" key="4">
    <source>
        <dbReference type="Proteomes" id="UP000319383"/>
    </source>
</evidence>
<reference evidence="3 4" key="1">
    <citation type="submission" date="2019-02" db="EMBL/GenBank/DDBJ databases">
        <title>Deep-cultivation of Planctomycetes and their phenomic and genomic characterization uncovers novel biology.</title>
        <authorList>
            <person name="Wiegand S."/>
            <person name="Jogler M."/>
            <person name="Boedeker C."/>
            <person name="Pinto D."/>
            <person name="Vollmers J."/>
            <person name="Rivas-Marin E."/>
            <person name="Kohn T."/>
            <person name="Peeters S.H."/>
            <person name="Heuer A."/>
            <person name="Rast P."/>
            <person name="Oberbeckmann S."/>
            <person name="Bunk B."/>
            <person name="Jeske O."/>
            <person name="Meyerdierks A."/>
            <person name="Storesund J.E."/>
            <person name="Kallscheuer N."/>
            <person name="Luecker S."/>
            <person name="Lage O.M."/>
            <person name="Pohl T."/>
            <person name="Merkel B.J."/>
            <person name="Hornburger P."/>
            <person name="Mueller R.-W."/>
            <person name="Bruemmer F."/>
            <person name="Labrenz M."/>
            <person name="Spormann A.M."/>
            <person name="Op den Camp H."/>
            <person name="Overmann J."/>
            <person name="Amann R."/>
            <person name="Jetten M.S.M."/>
            <person name="Mascher T."/>
            <person name="Medema M.H."/>
            <person name="Devos D.P."/>
            <person name="Kaster A.-K."/>
            <person name="Ovreas L."/>
            <person name="Rohde M."/>
            <person name="Galperin M.Y."/>
            <person name="Jogler C."/>
        </authorList>
    </citation>
    <scope>NUCLEOTIDE SEQUENCE [LARGE SCALE GENOMIC DNA]</scope>
    <source>
        <strain evidence="3 4">Mal52</strain>
    </source>
</reference>
<accession>A0A517ZTA9</accession>
<feature type="chain" id="PRO_5021825704" evidence="2">
    <location>
        <begin position="21"/>
        <end position="268"/>
    </location>
</feature>
<keyword evidence="2" id="KW-0732">Signal</keyword>
<dbReference type="Proteomes" id="UP000319383">
    <property type="component" value="Chromosome"/>
</dbReference>
<feature type="compositionally biased region" description="Polar residues" evidence="1">
    <location>
        <begin position="112"/>
        <end position="126"/>
    </location>
</feature>
<name>A0A517ZTA9_9PLAN</name>
<dbReference type="EMBL" id="CP036276">
    <property type="protein sequence ID" value="QDU45665.1"/>
    <property type="molecule type" value="Genomic_DNA"/>
</dbReference>
<dbReference type="KEGG" id="sdyn:Mal52_41600"/>
<organism evidence="3 4">
    <name type="scientific">Symmachiella dynata</name>
    <dbReference type="NCBI Taxonomy" id="2527995"/>
    <lineage>
        <taxon>Bacteria</taxon>
        <taxon>Pseudomonadati</taxon>
        <taxon>Planctomycetota</taxon>
        <taxon>Planctomycetia</taxon>
        <taxon>Planctomycetales</taxon>
        <taxon>Planctomycetaceae</taxon>
        <taxon>Symmachiella</taxon>
    </lineage>
</organism>
<evidence type="ECO:0000313" key="3">
    <source>
        <dbReference type="EMBL" id="QDU45665.1"/>
    </source>
</evidence>
<dbReference type="AlphaFoldDB" id="A0A517ZTA9"/>